<dbReference type="EMBL" id="CAACYE010000002">
    <property type="protein sequence ID" value="VFA81025.1"/>
    <property type="molecule type" value="Genomic_DNA"/>
</dbReference>
<proteinExistence type="predicted"/>
<evidence type="ECO:0000313" key="1">
    <source>
        <dbReference type="EMBL" id="VFA81025.1"/>
    </source>
</evidence>
<sequence>MNAAVVDVSPHHSVDWVLRALPAAACSAIGRPDLAARFLGQQPVTARMLIPSPRVRRYQPTVRAAVFEIEDRLEVADEDRAVPGWEIDALMYAEIGSAPCDLVHRVESTLIQHGGTHVAWWVWRLVRAAYLTDPSAVTVYVQRAYQQFCDDAVLNGFGRLEVQA</sequence>
<dbReference type="EMBL" id="CAACYE010000002">
    <property type="protein sequence ID" value="VFA81035.1"/>
    <property type="molecule type" value="Genomic_DNA"/>
</dbReference>
<evidence type="ECO:0000313" key="2">
    <source>
        <dbReference type="EMBL" id="VFA81035.1"/>
    </source>
</evidence>
<accession>A0A449G5P1</accession>
<dbReference type="RefSeq" id="WP_137355150.1">
    <property type="nucleotide sequence ID" value="NZ_CAACYE020000006.1"/>
</dbReference>
<protein>
    <submittedName>
        <fullName evidence="2">Uncharacterized protein</fullName>
    </submittedName>
</protein>
<dbReference type="AlphaFoldDB" id="A0A449G5P1"/>
<name>A0A449G5P1_NOCFR</name>
<reference evidence="2" key="1">
    <citation type="submission" date="2019-02" db="EMBL/GenBank/DDBJ databases">
        <authorList>
            <consortium name="Pathogen Informatics"/>
        </authorList>
    </citation>
    <scope>NUCLEOTIDE SEQUENCE</scope>
    <source>
        <strain evidence="2">3012STDY6733949</strain>
    </source>
</reference>
<gene>
    <name evidence="1" type="ORF">NCTC1935_00050</name>
    <name evidence="2" type="ORF">NCTC1935_00060</name>
</gene>
<organism evidence="2">
    <name type="scientific">Nocardia farcinica</name>
    <dbReference type="NCBI Taxonomy" id="37329"/>
    <lineage>
        <taxon>Bacteria</taxon>
        <taxon>Bacillati</taxon>
        <taxon>Actinomycetota</taxon>
        <taxon>Actinomycetes</taxon>
        <taxon>Mycobacteriales</taxon>
        <taxon>Nocardiaceae</taxon>
        <taxon>Nocardia</taxon>
    </lineage>
</organism>